<evidence type="ECO:0000256" key="2">
    <source>
        <dbReference type="ARBA" id="ARBA00022679"/>
    </source>
</evidence>
<dbReference type="AlphaFoldDB" id="A0A0N0GR27"/>
<dbReference type="EMBL" id="LAQT01000001">
    <property type="protein sequence ID" value="KPC55049.1"/>
    <property type="molecule type" value="Genomic_DNA"/>
</dbReference>
<accession>A0A0N0GR27</accession>
<dbReference type="Pfam" id="PF02696">
    <property type="entry name" value="SelO"/>
    <property type="match status" value="1"/>
</dbReference>
<protein>
    <recommendedName>
        <fullName evidence="8">Protein nucleotidyltransferase YdiU</fullName>
        <ecNumber evidence="8">2.7.7.-</ecNumber>
    </recommendedName>
    <alternativeName>
        <fullName evidence="8">Protein adenylyltransferase YdiU</fullName>
        <ecNumber evidence="8">2.7.7.108</ecNumber>
    </alternativeName>
    <alternativeName>
        <fullName evidence="8">Protein uridylyltransferase YdiU</fullName>
        <ecNumber evidence="8">2.7.7.-</ecNumber>
    </alternativeName>
</protein>
<feature type="active site" description="Proton acceptor" evidence="8">
    <location>
        <position position="256"/>
    </location>
</feature>
<dbReference type="GO" id="GO:0000287">
    <property type="term" value="F:magnesium ion binding"/>
    <property type="evidence" value="ECO:0007669"/>
    <property type="project" value="UniProtKB-UniRule"/>
</dbReference>
<sequence length="494" mass="55466">MENRKHTFDRMPLAARFFALPARFYSLVRPTPLPEPQLLLWNAELAAALNLDADPAAHDALAEYLAGNRLPANSQPLATVYCGHQFGVYVRQLGDGRAILIAETPDRDGVIQEIQLKGAGPTPYSRHADGRAVLRSSIREYLCSEAMFGLGIPTTRALSLVGSPQPVWRESVETAAVVARTAPTFVRFGHFEFYSHHDDHEGLRALAVWTIVNHYPECKEANNPYQALLEAVITRTASLMAQWQAVGFCHGVMNTDNMSILGLTIDYGPFGFLDGYDAGHICNHSDTAGRYAYNQQPQIGLWNLQALAQALLPLLDSKEEAIAALHQFQPQFEAAFAEQFRRKLGYADWQEADWEPLTHLFNLLQAGRTDWTVFWRALSDHAPYAEKGSIPAQLRDQVLDRKGFDAWFAQWQSRADRSDPAALRDRMRAANPKYILRNHLAEQAIRKARDEGDLSELQRLAECLRHPFDEQPQFDDYAGLPPNWANDLSVSCSS</sequence>
<evidence type="ECO:0000256" key="1">
    <source>
        <dbReference type="ARBA" id="ARBA00009747"/>
    </source>
</evidence>
<keyword evidence="3 8" id="KW-0548">Nucleotidyltransferase</keyword>
<comment type="catalytic activity">
    <reaction evidence="8">
        <text>L-histidyl-[protein] + UTP = N(tele)-(5'-uridylyl)-L-histidyl-[protein] + diphosphate</text>
        <dbReference type="Rhea" id="RHEA:83891"/>
        <dbReference type="Rhea" id="RHEA-COMP:9745"/>
        <dbReference type="Rhea" id="RHEA-COMP:20239"/>
        <dbReference type="ChEBI" id="CHEBI:29979"/>
        <dbReference type="ChEBI" id="CHEBI:33019"/>
        <dbReference type="ChEBI" id="CHEBI:46398"/>
        <dbReference type="ChEBI" id="CHEBI:233474"/>
    </reaction>
</comment>
<feature type="binding site" evidence="8">
    <location>
        <position position="130"/>
    </location>
    <ligand>
        <name>ATP</name>
        <dbReference type="ChEBI" id="CHEBI:30616"/>
    </ligand>
</feature>
<dbReference type="EC" id="2.7.7.108" evidence="8"/>
<keyword evidence="4 8" id="KW-0479">Metal-binding</keyword>
<evidence type="ECO:0000256" key="6">
    <source>
        <dbReference type="ARBA" id="ARBA00022840"/>
    </source>
</evidence>
<organism evidence="9 10">
    <name type="scientific">Amantichitinum ursilacus</name>
    <dbReference type="NCBI Taxonomy" id="857265"/>
    <lineage>
        <taxon>Bacteria</taxon>
        <taxon>Pseudomonadati</taxon>
        <taxon>Pseudomonadota</taxon>
        <taxon>Betaproteobacteria</taxon>
        <taxon>Neisseriales</taxon>
        <taxon>Chitinibacteraceae</taxon>
        <taxon>Amantichitinum</taxon>
    </lineage>
</organism>
<comment type="catalytic activity">
    <reaction evidence="8">
        <text>L-threonyl-[protein] + ATP = 3-O-(5'-adenylyl)-L-threonyl-[protein] + diphosphate</text>
        <dbReference type="Rhea" id="RHEA:54292"/>
        <dbReference type="Rhea" id="RHEA-COMP:11060"/>
        <dbReference type="Rhea" id="RHEA-COMP:13847"/>
        <dbReference type="ChEBI" id="CHEBI:30013"/>
        <dbReference type="ChEBI" id="CHEBI:30616"/>
        <dbReference type="ChEBI" id="CHEBI:33019"/>
        <dbReference type="ChEBI" id="CHEBI:138113"/>
        <dbReference type="EC" id="2.7.7.108"/>
    </reaction>
</comment>
<evidence type="ECO:0000313" key="9">
    <source>
        <dbReference type="EMBL" id="KPC55049.1"/>
    </source>
</evidence>
<dbReference type="EC" id="2.7.7.-" evidence="8"/>
<keyword evidence="2 8" id="KW-0808">Transferase</keyword>
<evidence type="ECO:0000256" key="3">
    <source>
        <dbReference type="ARBA" id="ARBA00022695"/>
    </source>
</evidence>
<feature type="binding site" evidence="8">
    <location>
        <position position="257"/>
    </location>
    <ligand>
        <name>Mg(2+)</name>
        <dbReference type="ChEBI" id="CHEBI:18420"/>
    </ligand>
</feature>
<dbReference type="Proteomes" id="UP000037939">
    <property type="component" value="Unassembled WGS sequence"/>
</dbReference>
<feature type="binding site" evidence="8">
    <location>
        <position position="129"/>
    </location>
    <ligand>
        <name>ATP</name>
        <dbReference type="ChEBI" id="CHEBI:30616"/>
    </ligand>
</feature>
<comment type="catalytic activity">
    <reaction evidence="8">
        <text>L-seryl-[protein] + UTP = O-(5'-uridylyl)-L-seryl-[protein] + diphosphate</text>
        <dbReference type="Rhea" id="RHEA:64604"/>
        <dbReference type="Rhea" id="RHEA-COMP:9863"/>
        <dbReference type="Rhea" id="RHEA-COMP:16635"/>
        <dbReference type="ChEBI" id="CHEBI:29999"/>
        <dbReference type="ChEBI" id="CHEBI:33019"/>
        <dbReference type="ChEBI" id="CHEBI:46398"/>
        <dbReference type="ChEBI" id="CHEBI:156051"/>
    </reaction>
</comment>
<dbReference type="STRING" id="857265.WG78_00280"/>
<feature type="binding site" evidence="8">
    <location>
        <position position="266"/>
    </location>
    <ligand>
        <name>Mg(2+)</name>
        <dbReference type="ChEBI" id="CHEBI:18420"/>
    </ligand>
</feature>
<dbReference type="InterPro" id="IPR003846">
    <property type="entry name" value="SelO"/>
</dbReference>
<feature type="binding site" evidence="8">
    <location>
        <position position="266"/>
    </location>
    <ligand>
        <name>ATP</name>
        <dbReference type="ChEBI" id="CHEBI:30616"/>
    </ligand>
</feature>
<keyword evidence="7 8" id="KW-0460">Magnesium</keyword>
<keyword evidence="8" id="KW-0464">Manganese</keyword>
<comment type="catalytic activity">
    <reaction evidence="8">
        <text>L-tyrosyl-[protein] + ATP = O-(5'-adenylyl)-L-tyrosyl-[protein] + diphosphate</text>
        <dbReference type="Rhea" id="RHEA:54288"/>
        <dbReference type="Rhea" id="RHEA-COMP:10136"/>
        <dbReference type="Rhea" id="RHEA-COMP:13846"/>
        <dbReference type="ChEBI" id="CHEBI:30616"/>
        <dbReference type="ChEBI" id="CHEBI:33019"/>
        <dbReference type="ChEBI" id="CHEBI:46858"/>
        <dbReference type="ChEBI" id="CHEBI:83624"/>
        <dbReference type="EC" id="2.7.7.108"/>
    </reaction>
</comment>
<keyword evidence="6 8" id="KW-0067">ATP-binding</keyword>
<comment type="catalytic activity">
    <reaction evidence="8">
        <text>L-seryl-[protein] + ATP = 3-O-(5'-adenylyl)-L-seryl-[protein] + diphosphate</text>
        <dbReference type="Rhea" id="RHEA:58120"/>
        <dbReference type="Rhea" id="RHEA-COMP:9863"/>
        <dbReference type="Rhea" id="RHEA-COMP:15073"/>
        <dbReference type="ChEBI" id="CHEBI:29999"/>
        <dbReference type="ChEBI" id="CHEBI:30616"/>
        <dbReference type="ChEBI" id="CHEBI:33019"/>
        <dbReference type="ChEBI" id="CHEBI:142516"/>
        <dbReference type="EC" id="2.7.7.108"/>
    </reaction>
</comment>
<gene>
    <name evidence="8" type="primary">ydiU</name>
    <name evidence="8" type="synonym">selO</name>
    <name evidence="9" type="ORF">WG78_00280</name>
</gene>
<feature type="binding site" evidence="8">
    <location>
        <position position="117"/>
    </location>
    <ligand>
        <name>ATP</name>
        <dbReference type="ChEBI" id="CHEBI:30616"/>
    </ligand>
</feature>
<comment type="cofactor">
    <cofactor evidence="8">
        <name>Mg(2+)</name>
        <dbReference type="ChEBI" id="CHEBI:18420"/>
    </cofactor>
    <cofactor evidence="8">
        <name>Mn(2+)</name>
        <dbReference type="ChEBI" id="CHEBI:29035"/>
    </cofactor>
</comment>
<evidence type="ECO:0000313" key="10">
    <source>
        <dbReference type="Proteomes" id="UP000037939"/>
    </source>
</evidence>
<evidence type="ECO:0000256" key="7">
    <source>
        <dbReference type="ARBA" id="ARBA00022842"/>
    </source>
</evidence>
<evidence type="ECO:0000256" key="4">
    <source>
        <dbReference type="ARBA" id="ARBA00022723"/>
    </source>
</evidence>
<keyword evidence="5 8" id="KW-0547">Nucleotide-binding</keyword>
<proteinExistence type="inferred from homology"/>
<comment type="similarity">
    <text evidence="1 8">Belongs to the SELO family.</text>
</comment>
<feature type="binding site" evidence="8">
    <location>
        <position position="97"/>
    </location>
    <ligand>
        <name>ATP</name>
        <dbReference type="ChEBI" id="CHEBI:30616"/>
    </ligand>
</feature>
<feature type="binding site" evidence="8">
    <location>
        <position position="187"/>
    </location>
    <ligand>
        <name>ATP</name>
        <dbReference type="ChEBI" id="CHEBI:30616"/>
    </ligand>
</feature>
<name>A0A0N0GR27_9NEIS</name>
<dbReference type="GO" id="GO:0005524">
    <property type="term" value="F:ATP binding"/>
    <property type="evidence" value="ECO:0007669"/>
    <property type="project" value="UniProtKB-UniRule"/>
</dbReference>
<feature type="binding site" evidence="8">
    <location>
        <position position="94"/>
    </location>
    <ligand>
        <name>ATP</name>
        <dbReference type="ChEBI" id="CHEBI:30616"/>
    </ligand>
</feature>
<evidence type="ECO:0000256" key="8">
    <source>
        <dbReference type="HAMAP-Rule" id="MF_00692"/>
    </source>
</evidence>
<dbReference type="RefSeq" id="WP_373278963.1">
    <property type="nucleotide sequence ID" value="NZ_LAQT01000001.1"/>
</dbReference>
<dbReference type="PANTHER" id="PTHR32057:SF14">
    <property type="entry name" value="PROTEIN ADENYLYLTRANSFERASE SELO, MITOCHONDRIAL"/>
    <property type="match status" value="1"/>
</dbReference>
<dbReference type="HAMAP" id="MF_00692">
    <property type="entry name" value="SelO"/>
    <property type="match status" value="1"/>
</dbReference>
<dbReference type="NCBIfam" id="NF000658">
    <property type="entry name" value="PRK00029.1"/>
    <property type="match status" value="1"/>
</dbReference>
<feature type="binding site" evidence="8">
    <location>
        <position position="180"/>
    </location>
    <ligand>
        <name>ATP</name>
        <dbReference type="ChEBI" id="CHEBI:30616"/>
    </ligand>
</feature>
<keyword evidence="10" id="KW-1185">Reference proteome</keyword>
<comment type="caution">
    <text evidence="9">The sequence shown here is derived from an EMBL/GenBank/DDBJ whole genome shotgun (WGS) entry which is preliminary data.</text>
</comment>
<dbReference type="PATRIC" id="fig|857265.3.peg.59"/>
<dbReference type="GO" id="GO:0030145">
    <property type="term" value="F:manganese ion binding"/>
    <property type="evidence" value="ECO:0007669"/>
    <property type="project" value="UniProtKB-UniRule"/>
</dbReference>
<reference evidence="9 10" key="1">
    <citation type="submission" date="2015-07" db="EMBL/GenBank/DDBJ databases">
        <title>Draft genome sequence of the Amantichitinum ursilacus IGB-41, a new chitin-degrading bacterium.</title>
        <authorList>
            <person name="Kirstahler P."/>
            <person name="Guenther M."/>
            <person name="Grumaz C."/>
            <person name="Rupp S."/>
            <person name="Zibek S."/>
            <person name="Sohn K."/>
        </authorList>
    </citation>
    <scope>NUCLEOTIDE SEQUENCE [LARGE SCALE GENOMIC DNA]</scope>
    <source>
        <strain evidence="9 10">IGB-41</strain>
    </source>
</reference>
<dbReference type="GO" id="GO:0070733">
    <property type="term" value="F:AMPylase activity"/>
    <property type="evidence" value="ECO:0007669"/>
    <property type="project" value="UniProtKB-EC"/>
</dbReference>
<comment type="catalytic activity">
    <reaction evidence="8">
        <text>L-tyrosyl-[protein] + UTP = O-(5'-uridylyl)-L-tyrosyl-[protein] + diphosphate</text>
        <dbReference type="Rhea" id="RHEA:83887"/>
        <dbReference type="Rhea" id="RHEA-COMP:10136"/>
        <dbReference type="Rhea" id="RHEA-COMP:20238"/>
        <dbReference type="ChEBI" id="CHEBI:33019"/>
        <dbReference type="ChEBI" id="CHEBI:46398"/>
        <dbReference type="ChEBI" id="CHEBI:46858"/>
        <dbReference type="ChEBI" id="CHEBI:90602"/>
    </reaction>
</comment>
<evidence type="ECO:0000256" key="5">
    <source>
        <dbReference type="ARBA" id="ARBA00022741"/>
    </source>
</evidence>
<comment type="function">
    <text evidence="8">Nucleotidyltransferase involved in the post-translational modification of proteins. It can catalyze the addition of adenosine monophosphate (AMP) or uridine monophosphate (UMP) to a protein, resulting in modifications known as AMPylation and UMPylation.</text>
</comment>
<feature type="binding site" evidence="8">
    <location>
        <position position="96"/>
    </location>
    <ligand>
        <name>ATP</name>
        <dbReference type="ChEBI" id="CHEBI:30616"/>
    </ligand>
</feature>
<dbReference type="PANTHER" id="PTHR32057">
    <property type="entry name" value="PROTEIN ADENYLYLTRANSFERASE SELO, MITOCHONDRIAL"/>
    <property type="match status" value="1"/>
</dbReference>